<accession>A0AAD2HA90</accession>
<dbReference type="EMBL" id="CAVNYO010000174">
    <property type="protein sequence ID" value="CAK5271725.1"/>
    <property type="molecule type" value="Genomic_DNA"/>
</dbReference>
<keyword evidence="3" id="KW-1185">Reference proteome</keyword>
<reference evidence="2" key="1">
    <citation type="submission" date="2023-11" db="EMBL/GenBank/DDBJ databases">
        <authorList>
            <person name="De Vega J J."/>
            <person name="De Vega J J."/>
        </authorList>
    </citation>
    <scope>NUCLEOTIDE SEQUENCE</scope>
</reference>
<feature type="transmembrane region" description="Helical" evidence="1">
    <location>
        <begin position="126"/>
        <end position="151"/>
    </location>
</feature>
<keyword evidence="1" id="KW-1133">Transmembrane helix</keyword>
<feature type="transmembrane region" description="Helical" evidence="1">
    <location>
        <begin position="208"/>
        <end position="234"/>
    </location>
</feature>
<feature type="transmembrane region" description="Helical" evidence="1">
    <location>
        <begin position="240"/>
        <end position="262"/>
    </location>
</feature>
<evidence type="ECO:0000256" key="1">
    <source>
        <dbReference type="SAM" id="Phobius"/>
    </source>
</evidence>
<evidence type="ECO:0000313" key="2">
    <source>
        <dbReference type="EMBL" id="CAK5271725.1"/>
    </source>
</evidence>
<keyword evidence="1" id="KW-0472">Membrane</keyword>
<feature type="transmembrane region" description="Helical" evidence="1">
    <location>
        <begin position="48"/>
        <end position="67"/>
    </location>
</feature>
<comment type="caution">
    <text evidence="2">The sequence shown here is derived from an EMBL/GenBank/DDBJ whole genome shotgun (WGS) entry which is preliminary data.</text>
</comment>
<evidence type="ECO:0000313" key="3">
    <source>
        <dbReference type="Proteomes" id="UP001295794"/>
    </source>
</evidence>
<organism evidence="2 3">
    <name type="scientific">Mycena citricolor</name>
    <dbReference type="NCBI Taxonomy" id="2018698"/>
    <lineage>
        <taxon>Eukaryota</taxon>
        <taxon>Fungi</taxon>
        <taxon>Dikarya</taxon>
        <taxon>Basidiomycota</taxon>
        <taxon>Agaricomycotina</taxon>
        <taxon>Agaricomycetes</taxon>
        <taxon>Agaricomycetidae</taxon>
        <taxon>Agaricales</taxon>
        <taxon>Marasmiineae</taxon>
        <taxon>Mycenaceae</taxon>
        <taxon>Mycena</taxon>
    </lineage>
</organism>
<proteinExistence type="predicted"/>
<feature type="transmembrane region" description="Helical" evidence="1">
    <location>
        <begin position="12"/>
        <end position="36"/>
    </location>
</feature>
<dbReference type="AlphaFoldDB" id="A0AAD2HA90"/>
<feature type="transmembrane region" description="Helical" evidence="1">
    <location>
        <begin position="163"/>
        <end position="187"/>
    </location>
</feature>
<keyword evidence="1" id="KW-0812">Transmembrane</keyword>
<sequence>MVNPSLDQVALISMVTESFLFGVLTTMYAAILRSFLGRKASKNIHRGTRVLPTVSVIWSLAFAHWIIDISRVQIAFLGSHPSDPVAYLSDFSTLIDAAKSVINVTVTLLADWFMIYRCWVIGERSYLIIAIPAFLWLSAGVAGSGLTYLLFKLHTDYMALLEVAGPWIITYLSATLATNLFCTLFVAYRILRSLLAVRTSQRLHSRALGAVIVFLESAALYSAILVAMLVTFLLDYNGQFVLVDCMCALIGITFSMIILPILSPLQSQSTGLISTRVTPRITLEGPSITGSRLVEVVSDNDFEMKSLPPSKHTSVV</sequence>
<dbReference type="Proteomes" id="UP001295794">
    <property type="component" value="Unassembled WGS sequence"/>
</dbReference>
<name>A0AAD2HA90_9AGAR</name>
<gene>
    <name evidence="2" type="ORF">MYCIT1_LOCUS16988</name>
</gene>
<protein>
    <submittedName>
        <fullName evidence="2">Uncharacterized protein</fullName>
    </submittedName>
</protein>
<feature type="transmembrane region" description="Helical" evidence="1">
    <location>
        <begin position="100"/>
        <end position="119"/>
    </location>
</feature>